<organism evidence="3 4">
    <name type="scientific">Clostridium frigidicarnis</name>
    <dbReference type="NCBI Taxonomy" id="84698"/>
    <lineage>
        <taxon>Bacteria</taxon>
        <taxon>Bacillati</taxon>
        <taxon>Bacillota</taxon>
        <taxon>Clostridia</taxon>
        <taxon>Eubacteriales</taxon>
        <taxon>Clostridiaceae</taxon>
        <taxon>Clostridium</taxon>
    </lineage>
</organism>
<dbReference type="RefSeq" id="WP_090038571.1">
    <property type="nucleotide sequence ID" value="NZ_FOKI01000003.1"/>
</dbReference>
<dbReference type="PROSITE" id="PS51746">
    <property type="entry name" value="PPM_2"/>
    <property type="match status" value="1"/>
</dbReference>
<evidence type="ECO:0000313" key="3">
    <source>
        <dbReference type="EMBL" id="SFA80192.1"/>
    </source>
</evidence>
<dbReference type="EMBL" id="FOKI01000003">
    <property type="protein sequence ID" value="SFA80192.1"/>
    <property type="molecule type" value="Genomic_DNA"/>
</dbReference>
<keyword evidence="1" id="KW-0472">Membrane</keyword>
<dbReference type="InterPro" id="IPR001932">
    <property type="entry name" value="PPM-type_phosphatase-like_dom"/>
</dbReference>
<sequence>MMAIHICETYKCISILIVLLIILIIVRMYLIKKANKRDLEIGVCSTIGNEEIQENHLGVAYAPHGVLGILADGLGKNQSGKISSIVAVETIKKLFLKEGSKEKINYFFKKSFNTANREILKRIDNDNGGTSVISTIVVEDLLHYALVGDTMLAVFRDKELIRISDGHTLDVLAQKEFYKGKILKEQAINALHNKKLLYYLGQEPLNNIEIFEKPIKLNKGDIVTLMSRGIYDVLAWTTLENIIGSNQRVEEKAKEIIRQINLNKRTNKNNGSIILMKYVGN</sequence>
<name>A0A1I0VV26_9CLOT</name>
<dbReference type="Proteomes" id="UP000198619">
    <property type="component" value="Unassembled WGS sequence"/>
</dbReference>
<accession>A0A1I0VV26</accession>
<dbReference type="OrthoDB" id="9801841at2"/>
<dbReference type="Gene3D" id="3.60.40.10">
    <property type="entry name" value="PPM-type phosphatase domain"/>
    <property type="match status" value="1"/>
</dbReference>
<dbReference type="AlphaFoldDB" id="A0A1I0VV26"/>
<keyword evidence="1" id="KW-1133">Transmembrane helix</keyword>
<reference evidence="3 4" key="1">
    <citation type="submission" date="2016-10" db="EMBL/GenBank/DDBJ databases">
        <authorList>
            <person name="de Groot N.N."/>
        </authorList>
    </citation>
    <scope>NUCLEOTIDE SEQUENCE [LARGE SCALE GENOMIC DNA]</scope>
    <source>
        <strain evidence="3 4">DSM 12271</strain>
    </source>
</reference>
<dbReference type="SMART" id="SM00331">
    <property type="entry name" value="PP2C_SIG"/>
    <property type="match status" value="1"/>
</dbReference>
<proteinExistence type="predicted"/>
<gene>
    <name evidence="3" type="ORF">SAMN04488528_100352</name>
</gene>
<evidence type="ECO:0000259" key="2">
    <source>
        <dbReference type="PROSITE" id="PS51746"/>
    </source>
</evidence>
<dbReference type="SUPFAM" id="SSF81606">
    <property type="entry name" value="PP2C-like"/>
    <property type="match status" value="1"/>
</dbReference>
<feature type="transmembrane region" description="Helical" evidence="1">
    <location>
        <begin position="12"/>
        <end position="30"/>
    </location>
</feature>
<dbReference type="STRING" id="84698.SAMN04488528_100352"/>
<dbReference type="InterPro" id="IPR036457">
    <property type="entry name" value="PPM-type-like_dom_sf"/>
</dbReference>
<evidence type="ECO:0000256" key="1">
    <source>
        <dbReference type="SAM" id="Phobius"/>
    </source>
</evidence>
<keyword evidence="1" id="KW-0812">Transmembrane</keyword>
<feature type="domain" description="PPM-type phosphatase" evidence="2">
    <location>
        <begin position="40"/>
        <end position="278"/>
    </location>
</feature>
<keyword evidence="4" id="KW-1185">Reference proteome</keyword>
<protein>
    <submittedName>
        <fullName evidence="3">Serine/threonine protein phosphatase PrpC</fullName>
    </submittedName>
</protein>
<evidence type="ECO:0000313" key="4">
    <source>
        <dbReference type="Proteomes" id="UP000198619"/>
    </source>
</evidence>
<dbReference type="SMART" id="SM00332">
    <property type="entry name" value="PP2Cc"/>
    <property type="match status" value="1"/>
</dbReference>